<accession>A0ABQ4MFU1</accession>
<feature type="transmembrane region" description="Helical" evidence="1">
    <location>
        <begin position="21"/>
        <end position="43"/>
    </location>
</feature>
<protein>
    <submittedName>
        <fullName evidence="2">ABC transporter permease</fullName>
    </submittedName>
</protein>
<feature type="transmembrane region" description="Helical" evidence="1">
    <location>
        <begin position="63"/>
        <end position="84"/>
    </location>
</feature>
<keyword evidence="3" id="KW-1185">Reference proteome</keyword>
<feature type="transmembrane region" description="Helical" evidence="1">
    <location>
        <begin position="145"/>
        <end position="171"/>
    </location>
</feature>
<name>A0ABQ4MFU1_9BACL</name>
<dbReference type="EMBL" id="BOSL01000014">
    <property type="protein sequence ID" value="GIP54859.1"/>
    <property type="molecule type" value="Genomic_DNA"/>
</dbReference>
<evidence type="ECO:0000313" key="3">
    <source>
        <dbReference type="Proteomes" id="UP000679992"/>
    </source>
</evidence>
<feature type="transmembrane region" description="Helical" evidence="1">
    <location>
        <begin position="177"/>
        <end position="198"/>
    </location>
</feature>
<keyword evidence="1" id="KW-1133">Transmembrane helix</keyword>
<dbReference type="PANTHER" id="PTHR36832">
    <property type="entry name" value="SLR1174 PROTEIN-RELATED"/>
    <property type="match status" value="1"/>
</dbReference>
<keyword evidence="1" id="KW-0812">Transmembrane</keyword>
<gene>
    <name evidence="2" type="ORF">J42TS3_38940</name>
</gene>
<evidence type="ECO:0000313" key="2">
    <source>
        <dbReference type="EMBL" id="GIP54859.1"/>
    </source>
</evidence>
<comment type="caution">
    <text evidence="2">The sequence shown here is derived from an EMBL/GenBank/DDBJ whole genome shotgun (WGS) entry which is preliminary data.</text>
</comment>
<proteinExistence type="predicted"/>
<feature type="transmembrane region" description="Helical" evidence="1">
    <location>
        <begin position="119"/>
        <end position="138"/>
    </location>
</feature>
<keyword evidence="1" id="KW-0472">Membrane</keyword>
<dbReference type="Proteomes" id="UP000679992">
    <property type="component" value="Unassembled WGS sequence"/>
</dbReference>
<feature type="transmembrane region" description="Helical" evidence="1">
    <location>
        <begin position="235"/>
        <end position="257"/>
    </location>
</feature>
<dbReference type="PANTHER" id="PTHR36832:SF1">
    <property type="entry name" value="SLR1174 PROTEIN"/>
    <property type="match status" value="1"/>
</dbReference>
<reference evidence="2 3" key="1">
    <citation type="submission" date="2021-03" db="EMBL/GenBank/DDBJ databases">
        <title>Antimicrobial resistance genes in bacteria isolated from Japanese honey, and their potential for conferring macrolide and lincosamide resistance in the American foulbrood pathogen Paenibacillus larvae.</title>
        <authorList>
            <person name="Okamoto M."/>
            <person name="Kumagai M."/>
            <person name="Kanamori H."/>
            <person name="Takamatsu D."/>
        </authorList>
    </citation>
    <scope>NUCLEOTIDE SEQUENCE [LARGE SCALE GENOMIC DNA]</scope>
    <source>
        <strain evidence="2 3">J42TS3</strain>
    </source>
</reference>
<organism evidence="2 3">
    <name type="scientific">Paenibacillus vini</name>
    <dbReference type="NCBI Taxonomy" id="1476024"/>
    <lineage>
        <taxon>Bacteria</taxon>
        <taxon>Bacillati</taxon>
        <taxon>Bacillota</taxon>
        <taxon>Bacilli</taxon>
        <taxon>Bacillales</taxon>
        <taxon>Paenibacillaceae</taxon>
        <taxon>Paenibacillus</taxon>
    </lineage>
</organism>
<dbReference type="Pfam" id="PF06182">
    <property type="entry name" value="ABC2_membrane_6"/>
    <property type="match status" value="1"/>
</dbReference>
<sequence>MKRPFGIIKAVGWATYKEWAAFRSHMAVSILIGPIYFLVQYFIWSAVFSSRETLNGFTLTQMLAYYGIMSCINYLTFDFADWNLQMLIRTGKYVTFVLRPVSHVFFALCQKIGHRSLGFWMEFLPVFLIYLWVFRIDLLPSRPIWAVISVILGFLMTFLVNYCIGLTAFWLTNADGVRSMFHLLRNISAGVLVPLTFFPELIQRVLFFLPFQFMQYVPARVFIGEYELAGFTMSIPQIVGLQALAVLLMWGITALLIRLGNRKFTGVGV</sequence>
<dbReference type="InterPro" id="IPR010390">
    <property type="entry name" value="ABC-2_transporter-like"/>
</dbReference>
<evidence type="ECO:0000256" key="1">
    <source>
        <dbReference type="SAM" id="Phobius"/>
    </source>
</evidence>
<dbReference type="RefSeq" id="WP_211021899.1">
    <property type="nucleotide sequence ID" value="NZ_BOSL01000014.1"/>
</dbReference>